<proteinExistence type="inferred from homology"/>
<keyword evidence="7" id="KW-1185">Reference proteome</keyword>
<evidence type="ECO:0000313" key="7">
    <source>
        <dbReference type="Proteomes" id="UP000431901"/>
    </source>
</evidence>
<reference evidence="6 7" key="1">
    <citation type="submission" date="2019-12" db="EMBL/GenBank/DDBJ databases">
        <title>Nocardia macrotermitis sp. nov. and Nocardia aurantia sp. nov., isolated from the gut of the fungus growing-termite Macrotermes natalensis.</title>
        <authorList>
            <person name="Christine B."/>
            <person name="Rene B."/>
        </authorList>
    </citation>
    <scope>NUCLEOTIDE SEQUENCE [LARGE SCALE GENOMIC DNA]</scope>
    <source>
        <strain evidence="6 7">DSM 102126</strain>
    </source>
</reference>
<dbReference type="PANTHER" id="PTHR43685:SF5">
    <property type="entry name" value="GLYCOSYLTRANSFERASE EPSE-RELATED"/>
    <property type="match status" value="1"/>
</dbReference>
<gene>
    <name evidence="6" type="ORF">GQ466_09130</name>
</gene>
<evidence type="ECO:0000259" key="5">
    <source>
        <dbReference type="Pfam" id="PF00535"/>
    </source>
</evidence>
<evidence type="ECO:0000256" key="3">
    <source>
        <dbReference type="ARBA" id="ARBA00022679"/>
    </source>
</evidence>
<dbReference type="PANTHER" id="PTHR43685">
    <property type="entry name" value="GLYCOSYLTRANSFERASE"/>
    <property type="match status" value="1"/>
</dbReference>
<feature type="domain" description="Glycosyltransferase 2-like" evidence="5">
    <location>
        <begin position="19"/>
        <end position="177"/>
    </location>
</feature>
<dbReference type="Proteomes" id="UP000431901">
    <property type="component" value="Unassembled WGS sequence"/>
</dbReference>
<evidence type="ECO:0000256" key="2">
    <source>
        <dbReference type="ARBA" id="ARBA00022676"/>
    </source>
</evidence>
<dbReference type="InterPro" id="IPR050834">
    <property type="entry name" value="Glycosyltransf_2"/>
</dbReference>
<dbReference type="Gene3D" id="3.90.550.10">
    <property type="entry name" value="Spore Coat Polysaccharide Biosynthesis Protein SpsA, Chain A"/>
    <property type="match status" value="1"/>
</dbReference>
<feature type="region of interest" description="Disordered" evidence="4">
    <location>
        <begin position="286"/>
        <end position="308"/>
    </location>
</feature>
<dbReference type="GO" id="GO:0016757">
    <property type="term" value="F:glycosyltransferase activity"/>
    <property type="evidence" value="ECO:0007669"/>
    <property type="project" value="UniProtKB-KW"/>
</dbReference>
<dbReference type="InterPro" id="IPR029044">
    <property type="entry name" value="Nucleotide-diphossugar_trans"/>
</dbReference>
<keyword evidence="3 6" id="KW-0808">Transferase</keyword>
<dbReference type="OrthoDB" id="9787979at2"/>
<feature type="compositionally biased region" description="Basic and acidic residues" evidence="4">
    <location>
        <begin position="299"/>
        <end position="308"/>
    </location>
</feature>
<comment type="caution">
    <text evidence="6">The sequence shown here is derived from an EMBL/GenBank/DDBJ whole genome shotgun (WGS) entry which is preliminary data.</text>
</comment>
<sequence>MTGPSAGGPRAPRPGAGTTVVIATRDRRDELLRTVARLRALPEEPEVIVVDNGSRDGTADAVRALGDPGTTVLGLARNVGAPARNLGVAAARTPYVAFSDDDSWWEPGSLARAAAEFDAHPRLGLIAARTLVGAARDPDPINAAMTDTPLPPGPRPLPGPPVLGFLACAAVVRREAFLSVGGFSTVLFFVGEERLLAYDLAAAGWDRCHVPGVVAVHDPSPRRQGAGARRSAELRNTVLTAWLRRPAALAARETARLAAAAPGDGDARRALAGALRRLPAALARRRPLPPPVERAAGLIDRHAPEPVP</sequence>
<evidence type="ECO:0000313" key="6">
    <source>
        <dbReference type="EMBL" id="MXQ64199.1"/>
    </source>
</evidence>
<dbReference type="Pfam" id="PF00535">
    <property type="entry name" value="Glycos_transf_2"/>
    <property type="match status" value="1"/>
</dbReference>
<dbReference type="InterPro" id="IPR001173">
    <property type="entry name" value="Glyco_trans_2-like"/>
</dbReference>
<name>A0A6I4W0U2_9ACTN</name>
<keyword evidence="2" id="KW-0328">Glycosyltransferase</keyword>
<evidence type="ECO:0000256" key="1">
    <source>
        <dbReference type="ARBA" id="ARBA00006739"/>
    </source>
</evidence>
<comment type="similarity">
    <text evidence="1">Belongs to the glycosyltransferase 2 family.</text>
</comment>
<organism evidence="6 7">
    <name type="scientific">Actinomadura rayongensis</name>
    <dbReference type="NCBI Taxonomy" id="1429076"/>
    <lineage>
        <taxon>Bacteria</taxon>
        <taxon>Bacillati</taxon>
        <taxon>Actinomycetota</taxon>
        <taxon>Actinomycetes</taxon>
        <taxon>Streptosporangiales</taxon>
        <taxon>Thermomonosporaceae</taxon>
        <taxon>Actinomadura</taxon>
    </lineage>
</organism>
<dbReference type="RefSeq" id="WP_161102247.1">
    <property type="nucleotide sequence ID" value="NZ_WUTW01000001.1"/>
</dbReference>
<dbReference type="EMBL" id="WUTW01000001">
    <property type="protein sequence ID" value="MXQ64199.1"/>
    <property type="molecule type" value="Genomic_DNA"/>
</dbReference>
<dbReference type="SUPFAM" id="SSF53448">
    <property type="entry name" value="Nucleotide-diphospho-sugar transferases"/>
    <property type="match status" value="1"/>
</dbReference>
<protein>
    <submittedName>
        <fullName evidence="6">Glycosyltransferase</fullName>
    </submittedName>
</protein>
<dbReference type="AlphaFoldDB" id="A0A6I4W0U2"/>
<evidence type="ECO:0000256" key="4">
    <source>
        <dbReference type="SAM" id="MobiDB-lite"/>
    </source>
</evidence>
<accession>A0A6I4W0U2</accession>